<name>G9YV32_FLAPL</name>
<dbReference type="Proteomes" id="UP000004459">
    <property type="component" value="Unassembled WGS sequence"/>
</dbReference>
<gene>
    <name evidence="2" type="ORF">HMPREF0372_03397</name>
</gene>
<dbReference type="InterPro" id="IPR001279">
    <property type="entry name" value="Metallo-B-lactamas"/>
</dbReference>
<dbReference type="Gene3D" id="3.60.15.10">
    <property type="entry name" value="Ribonuclease Z/Hydroxyacylglutathione hydrolase-like"/>
    <property type="match status" value="1"/>
</dbReference>
<comment type="caution">
    <text evidence="2">The sequence shown here is derived from an EMBL/GenBank/DDBJ whole genome shotgun (WGS) entry which is preliminary data.</text>
</comment>
<reference evidence="2 3" key="1">
    <citation type="submission" date="2011-08" db="EMBL/GenBank/DDBJ databases">
        <authorList>
            <person name="Weinstock G."/>
            <person name="Sodergren E."/>
            <person name="Clifton S."/>
            <person name="Fulton L."/>
            <person name="Fulton B."/>
            <person name="Courtney L."/>
            <person name="Fronick C."/>
            <person name="Harrison M."/>
            <person name="Strong C."/>
            <person name="Farmer C."/>
            <person name="Delahaunty K."/>
            <person name="Markovic C."/>
            <person name="Hall O."/>
            <person name="Minx P."/>
            <person name="Tomlinson C."/>
            <person name="Mitreva M."/>
            <person name="Hou S."/>
            <person name="Chen J."/>
            <person name="Wollam A."/>
            <person name="Pepin K.H."/>
            <person name="Johnson M."/>
            <person name="Bhonagiri V."/>
            <person name="Zhang X."/>
            <person name="Suruliraj S."/>
            <person name="Warren W."/>
            <person name="Chinwalla A."/>
            <person name="Mardis E.R."/>
            <person name="Wilson R.K."/>
        </authorList>
    </citation>
    <scope>NUCLEOTIDE SEQUENCE [LARGE SCALE GENOMIC DNA]</scope>
    <source>
        <strain evidence="2 3">ATCC 29863</strain>
    </source>
</reference>
<protein>
    <submittedName>
        <fullName evidence="2">Metallo-beta-lactamase domain protein</fullName>
    </submittedName>
</protein>
<organism evidence="2 3">
    <name type="scientific">Flavonifractor plautii ATCC 29863</name>
    <dbReference type="NCBI Taxonomy" id="411475"/>
    <lineage>
        <taxon>Bacteria</taxon>
        <taxon>Bacillati</taxon>
        <taxon>Bacillota</taxon>
        <taxon>Clostridia</taxon>
        <taxon>Eubacteriales</taxon>
        <taxon>Oscillospiraceae</taxon>
        <taxon>Flavonifractor</taxon>
    </lineage>
</organism>
<dbReference type="RefSeq" id="WP_007494035.1">
    <property type="nucleotide sequence ID" value="NZ_JH417827.1"/>
</dbReference>
<dbReference type="Pfam" id="PF00753">
    <property type="entry name" value="Lactamase_B"/>
    <property type="match status" value="1"/>
</dbReference>
<dbReference type="AlphaFoldDB" id="G9YV32"/>
<accession>G9YV32</accession>
<sequence>MTECISEGLYRIPVPLPGNPLRELNSYLLRGRERSLLIDTGFRQEEGRRALFAGLAELDVDPRDVDVALTHLHSDHSGLAPEVVGETGWIYVSGPDRAYLEQPEEAKWAHTDAFYISEGFPPELLAQNRANPARALAPVPTGRYRTLEPGAVLEAGGR</sequence>
<evidence type="ECO:0000313" key="3">
    <source>
        <dbReference type="Proteomes" id="UP000004459"/>
    </source>
</evidence>
<evidence type="ECO:0000259" key="1">
    <source>
        <dbReference type="Pfam" id="PF00753"/>
    </source>
</evidence>
<dbReference type="HOGENOM" id="CLU_1690398_0_0_9"/>
<dbReference type="EMBL" id="AGCK01000276">
    <property type="protein sequence ID" value="EHM41191.1"/>
    <property type="molecule type" value="Genomic_DNA"/>
</dbReference>
<feature type="non-terminal residue" evidence="2">
    <location>
        <position position="158"/>
    </location>
</feature>
<proteinExistence type="predicted"/>
<evidence type="ECO:0000313" key="2">
    <source>
        <dbReference type="EMBL" id="EHM41191.1"/>
    </source>
</evidence>
<feature type="domain" description="Metallo-beta-lactamase" evidence="1">
    <location>
        <begin position="25"/>
        <end position="108"/>
    </location>
</feature>
<dbReference type="InterPro" id="IPR036866">
    <property type="entry name" value="RibonucZ/Hydroxyglut_hydro"/>
</dbReference>
<dbReference type="SUPFAM" id="SSF56281">
    <property type="entry name" value="Metallo-hydrolase/oxidoreductase"/>
    <property type="match status" value="1"/>
</dbReference>